<comment type="catalytic activity">
    <reaction evidence="2">
        <text>3-phosphoshikimate + phosphoenolpyruvate = 5-O-(1-carboxyvinyl)-3-phosphoshikimate + phosphate</text>
        <dbReference type="Rhea" id="RHEA:21256"/>
        <dbReference type="ChEBI" id="CHEBI:43474"/>
        <dbReference type="ChEBI" id="CHEBI:57701"/>
        <dbReference type="ChEBI" id="CHEBI:58702"/>
        <dbReference type="ChEBI" id="CHEBI:145989"/>
        <dbReference type="EC" id="2.5.1.19"/>
    </reaction>
</comment>
<comment type="caution">
    <text evidence="4">The sequence shown here is derived from an EMBL/GenBank/DDBJ whole genome shotgun (WGS) entry which is preliminary data.</text>
</comment>
<dbReference type="GO" id="GO:0008652">
    <property type="term" value="P:amino acid biosynthetic process"/>
    <property type="evidence" value="ECO:0007669"/>
    <property type="project" value="UniProtKB-KW"/>
</dbReference>
<dbReference type="AlphaFoldDB" id="A0A9P7C0C7"/>
<dbReference type="InterPro" id="IPR036968">
    <property type="entry name" value="Enolpyruvate_Tfrase_sf"/>
</dbReference>
<keyword evidence="5" id="KW-1185">Reference proteome</keyword>
<evidence type="ECO:0000256" key="2">
    <source>
        <dbReference type="RuleBase" id="RU004164"/>
    </source>
</evidence>
<dbReference type="PROSITE" id="PS00885">
    <property type="entry name" value="EPSP_SYNTHASE_2"/>
    <property type="match status" value="1"/>
</dbReference>
<dbReference type="EC" id="2.5.1.19" evidence="2"/>
<comment type="pathway">
    <text evidence="2">Metabolic intermediate biosynthesis; chorismate biosynthesis; chorismate from D-erythrose 4-phosphate and phosphoenolpyruvate: step 6/7.</text>
</comment>
<organism evidence="4 5">
    <name type="scientific">Rhizopus delemar</name>
    <dbReference type="NCBI Taxonomy" id="936053"/>
    <lineage>
        <taxon>Eukaryota</taxon>
        <taxon>Fungi</taxon>
        <taxon>Fungi incertae sedis</taxon>
        <taxon>Mucoromycota</taxon>
        <taxon>Mucoromycotina</taxon>
        <taxon>Mucoromycetes</taxon>
        <taxon>Mucorales</taxon>
        <taxon>Mucorineae</taxon>
        <taxon>Rhizopodaceae</taxon>
        <taxon>Rhizopus</taxon>
    </lineage>
</organism>
<sequence length="119" mass="12122">MIDEFPALFVAAAAAEGETVVSGAAELRVKESDRLAAMAPGLRALGMQVDETADGAPLHGGVRLGSGTIESHGDHRIAMACAIAGQISDGEVRINDIANVATSFPDFDGLARSAGFNLA</sequence>
<dbReference type="GO" id="GO:0009423">
    <property type="term" value="P:chorismate biosynthetic process"/>
    <property type="evidence" value="ECO:0007669"/>
    <property type="project" value="UniProtKB-UniRule"/>
</dbReference>
<keyword evidence="2" id="KW-0028">Amino-acid biosynthesis</keyword>
<dbReference type="EMBL" id="JAANIU010012686">
    <property type="protein sequence ID" value="KAG1530334.1"/>
    <property type="molecule type" value="Genomic_DNA"/>
</dbReference>
<feature type="domain" description="Enolpyruvate transferase" evidence="3">
    <location>
        <begin position="1"/>
        <end position="107"/>
    </location>
</feature>
<dbReference type="Proteomes" id="UP000740926">
    <property type="component" value="Unassembled WGS sequence"/>
</dbReference>
<gene>
    <name evidence="4" type="ORF">G6F50_017386</name>
</gene>
<dbReference type="PANTHER" id="PTHR21090">
    <property type="entry name" value="AROM/DEHYDROQUINATE SYNTHASE"/>
    <property type="match status" value="1"/>
</dbReference>
<protein>
    <recommendedName>
        <fullName evidence="2">3-phosphoshikimate 1-carboxyvinyltransferase</fullName>
        <ecNumber evidence="2">2.5.1.19</ecNumber>
    </recommendedName>
</protein>
<keyword evidence="1 2" id="KW-0808">Transferase</keyword>
<dbReference type="InterPro" id="IPR013792">
    <property type="entry name" value="RNA3'P_cycl/enolpyr_Trfase_a/b"/>
</dbReference>
<evidence type="ECO:0000259" key="3">
    <source>
        <dbReference type="Pfam" id="PF00275"/>
    </source>
</evidence>
<dbReference type="SUPFAM" id="SSF55205">
    <property type="entry name" value="EPT/RTPC-like"/>
    <property type="match status" value="1"/>
</dbReference>
<name>A0A9P7C0C7_9FUNG</name>
<dbReference type="Pfam" id="PF00275">
    <property type="entry name" value="EPSP_synthase"/>
    <property type="match status" value="1"/>
</dbReference>
<evidence type="ECO:0000313" key="4">
    <source>
        <dbReference type="EMBL" id="KAG1530334.1"/>
    </source>
</evidence>
<keyword evidence="2" id="KW-0057">Aromatic amino acid biosynthesis</keyword>
<dbReference type="PANTHER" id="PTHR21090:SF5">
    <property type="entry name" value="PENTAFUNCTIONAL AROM POLYPEPTIDE"/>
    <property type="match status" value="1"/>
</dbReference>
<proteinExistence type="inferred from homology"/>
<dbReference type="InterPro" id="IPR023193">
    <property type="entry name" value="EPSP_synthase_CS"/>
</dbReference>
<dbReference type="Gene3D" id="3.65.10.10">
    <property type="entry name" value="Enolpyruvate transferase domain"/>
    <property type="match status" value="1"/>
</dbReference>
<dbReference type="GO" id="GO:0003866">
    <property type="term" value="F:3-phosphoshikimate 1-carboxyvinyltransferase activity"/>
    <property type="evidence" value="ECO:0007669"/>
    <property type="project" value="UniProtKB-UniRule"/>
</dbReference>
<dbReference type="GO" id="GO:0009073">
    <property type="term" value="P:aromatic amino acid family biosynthetic process"/>
    <property type="evidence" value="ECO:0007669"/>
    <property type="project" value="UniProtKB-UniRule"/>
</dbReference>
<evidence type="ECO:0000256" key="1">
    <source>
        <dbReference type="ARBA" id="ARBA00022679"/>
    </source>
</evidence>
<evidence type="ECO:0000313" key="5">
    <source>
        <dbReference type="Proteomes" id="UP000740926"/>
    </source>
</evidence>
<dbReference type="InterPro" id="IPR001986">
    <property type="entry name" value="Enolpyruvate_Tfrase_dom"/>
</dbReference>
<accession>A0A9P7C0C7</accession>
<reference evidence="4 5" key="1">
    <citation type="journal article" date="2020" name="Microb. Genom.">
        <title>Genetic diversity of clinical and environmental Mucorales isolates obtained from an investigation of mucormycosis cases among solid organ transplant recipients.</title>
        <authorList>
            <person name="Nguyen M.H."/>
            <person name="Kaul D."/>
            <person name="Muto C."/>
            <person name="Cheng S.J."/>
            <person name="Richter R.A."/>
            <person name="Bruno V.M."/>
            <person name="Liu G."/>
            <person name="Beyhan S."/>
            <person name="Sundermann A.J."/>
            <person name="Mounaud S."/>
            <person name="Pasculle A.W."/>
            <person name="Nierman W.C."/>
            <person name="Driscoll E."/>
            <person name="Cumbie R."/>
            <person name="Clancy C.J."/>
            <person name="Dupont C.L."/>
        </authorList>
    </citation>
    <scope>NUCLEOTIDE SEQUENCE [LARGE SCALE GENOMIC DNA]</scope>
    <source>
        <strain evidence="4 5">GL24</strain>
    </source>
</reference>
<comment type="similarity">
    <text evidence="2">Belongs to the EPSP synthase family.</text>
</comment>